<dbReference type="Pfam" id="PF02518">
    <property type="entry name" value="HATPase_c"/>
    <property type="match status" value="1"/>
</dbReference>
<dbReference type="PROSITE" id="PS50109">
    <property type="entry name" value="HIS_KIN"/>
    <property type="match status" value="1"/>
</dbReference>
<dbReference type="Proteomes" id="UP000319213">
    <property type="component" value="Unassembled WGS sequence"/>
</dbReference>
<comment type="catalytic activity">
    <reaction evidence="1">
        <text>ATP + protein L-histidine = ADP + protein N-phospho-L-histidine.</text>
        <dbReference type="EC" id="2.7.13.3"/>
    </reaction>
</comment>
<keyword evidence="4" id="KW-0902">Two-component regulatory system</keyword>
<dbReference type="SMART" id="SM00387">
    <property type="entry name" value="HATPase_c"/>
    <property type="match status" value="1"/>
</dbReference>
<organism evidence="7 8">
    <name type="scientific">Thermopolyspora flexuosa</name>
    <dbReference type="NCBI Taxonomy" id="103836"/>
    <lineage>
        <taxon>Bacteria</taxon>
        <taxon>Bacillati</taxon>
        <taxon>Actinomycetota</taxon>
        <taxon>Actinomycetes</taxon>
        <taxon>Streptosporangiales</taxon>
        <taxon>Streptosporangiaceae</taxon>
        <taxon>Thermopolyspora</taxon>
    </lineage>
</organism>
<evidence type="ECO:0000256" key="1">
    <source>
        <dbReference type="ARBA" id="ARBA00000085"/>
    </source>
</evidence>
<reference evidence="7 8" key="1">
    <citation type="submission" date="2019-06" db="EMBL/GenBank/DDBJ databases">
        <title>Sequencing the genomes of 1000 actinobacteria strains.</title>
        <authorList>
            <person name="Klenk H.-P."/>
        </authorList>
    </citation>
    <scope>NUCLEOTIDE SEQUENCE [LARGE SCALE GENOMIC DNA]</scope>
    <source>
        <strain evidence="7 8">DSM 43186</strain>
    </source>
</reference>
<dbReference type="InterPro" id="IPR005467">
    <property type="entry name" value="His_kinase_dom"/>
</dbReference>
<dbReference type="SUPFAM" id="SSF55781">
    <property type="entry name" value="GAF domain-like"/>
    <property type="match status" value="1"/>
</dbReference>
<evidence type="ECO:0000256" key="3">
    <source>
        <dbReference type="ARBA" id="ARBA00022777"/>
    </source>
</evidence>
<dbReference type="PRINTS" id="PR00344">
    <property type="entry name" value="BCTRLSENSOR"/>
</dbReference>
<dbReference type="PANTHER" id="PTHR34220">
    <property type="entry name" value="SENSOR HISTIDINE KINASE YPDA"/>
    <property type="match status" value="1"/>
</dbReference>
<dbReference type="InterPro" id="IPR050640">
    <property type="entry name" value="Bact_2-comp_sensor_kinase"/>
</dbReference>
<evidence type="ECO:0000313" key="8">
    <source>
        <dbReference type="Proteomes" id="UP000319213"/>
    </source>
</evidence>
<feature type="region of interest" description="Disordered" evidence="5">
    <location>
        <begin position="126"/>
        <end position="219"/>
    </location>
</feature>
<accession>A0A543IZV8</accession>
<protein>
    <recommendedName>
        <fullName evidence="2">histidine kinase</fullName>
        <ecNumber evidence="2">2.7.13.3</ecNumber>
    </recommendedName>
</protein>
<feature type="compositionally biased region" description="Basic and acidic residues" evidence="5">
    <location>
        <begin position="146"/>
        <end position="156"/>
    </location>
</feature>
<dbReference type="Gene3D" id="3.30.565.10">
    <property type="entry name" value="Histidine kinase-like ATPase, C-terminal domain"/>
    <property type="match status" value="1"/>
</dbReference>
<evidence type="ECO:0000256" key="2">
    <source>
        <dbReference type="ARBA" id="ARBA00012438"/>
    </source>
</evidence>
<dbReference type="EMBL" id="VFPQ01000001">
    <property type="protein sequence ID" value="TQM76098.1"/>
    <property type="molecule type" value="Genomic_DNA"/>
</dbReference>
<sequence>MLITVRGMSTAWWVLVCAAAALLGYGVALLHTAGRGDPVGEPPRGAAYFTLPLTGLAARHLRTGLSAESAAKAVRHLRLLLGTSGLAIVSTDRVLAWDSAGDHDHVTPLPAEAGPAGHDLGTDRCAGHRAGAHPAARPIGPPVPRETARWEYRGGRIEVSPPPAAGRGHDARTGAAGRPRGGPRHAGRGRGAEPGRRGGPGRGSGHRRAPRRGWAQPPEDAVLGHVRGVLAGGRAHIVTRDEAGCGAPGCPLRAAVVVPLTVGGRVVGALAAYDAHADAALLRTADELGRWVSGQLELAELDECRRRVAEAEFQALTAQISPHFVYNSLTAIASFVRTDPTRARELLLDFADFARYALRRARRFTTLADELGCVDRYLLLERARFGDRLRFSVRVPPEVLPVPVPFLCLQPIVENAIKHGLRATDGAGEVRVVVRDAGPEAHITIEDDGVGMDPEQVKALLEGRRTGSGGVGLTNVDRRLRQIYGPEYGLVVESAPGQGTKVRLRVPKNWDKHSGA</sequence>
<proteinExistence type="predicted"/>
<dbReference type="InterPro" id="IPR004358">
    <property type="entry name" value="Sig_transdc_His_kin-like_C"/>
</dbReference>
<gene>
    <name evidence="7" type="ORF">FHX40_2822</name>
</gene>
<keyword evidence="3 7" id="KW-0808">Transferase</keyword>
<comment type="caution">
    <text evidence="7">The sequence shown here is derived from an EMBL/GenBank/DDBJ whole genome shotgun (WGS) entry which is preliminary data.</text>
</comment>
<feature type="domain" description="Histidine kinase" evidence="6">
    <location>
        <begin position="409"/>
        <end position="510"/>
    </location>
</feature>
<dbReference type="GO" id="GO:0000155">
    <property type="term" value="F:phosphorelay sensor kinase activity"/>
    <property type="evidence" value="ECO:0007669"/>
    <property type="project" value="InterPro"/>
</dbReference>
<dbReference type="Pfam" id="PF06580">
    <property type="entry name" value="His_kinase"/>
    <property type="match status" value="1"/>
</dbReference>
<dbReference type="GO" id="GO:0016020">
    <property type="term" value="C:membrane"/>
    <property type="evidence" value="ECO:0007669"/>
    <property type="project" value="InterPro"/>
</dbReference>
<dbReference type="InterPro" id="IPR003594">
    <property type="entry name" value="HATPase_dom"/>
</dbReference>
<dbReference type="PANTHER" id="PTHR34220:SF7">
    <property type="entry name" value="SENSOR HISTIDINE KINASE YPDA"/>
    <property type="match status" value="1"/>
</dbReference>
<keyword evidence="8" id="KW-1185">Reference proteome</keyword>
<evidence type="ECO:0000259" key="6">
    <source>
        <dbReference type="PROSITE" id="PS50109"/>
    </source>
</evidence>
<evidence type="ECO:0000313" key="7">
    <source>
        <dbReference type="EMBL" id="TQM76098.1"/>
    </source>
</evidence>
<dbReference type="AlphaFoldDB" id="A0A543IZV8"/>
<name>A0A543IZV8_9ACTN</name>
<evidence type="ECO:0000256" key="5">
    <source>
        <dbReference type="SAM" id="MobiDB-lite"/>
    </source>
</evidence>
<dbReference type="InterPro" id="IPR036890">
    <property type="entry name" value="HATPase_C_sf"/>
</dbReference>
<keyword evidence="3 7" id="KW-0418">Kinase</keyword>
<dbReference type="EC" id="2.7.13.3" evidence="2"/>
<dbReference type="InterPro" id="IPR010559">
    <property type="entry name" value="Sig_transdc_His_kin_internal"/>
</dbReference>
<dbReference type="SUPFAM" id="SSF55874">
    <property type="entry name" value="ATPase domain of HSP90 chaperone/DNA topoisomerase II/histidine kinase"/>
    <property type="match status" value="1"/>
</dbReference>
<evidence type="ECO:0000256" key="4">
    <source>
        <dbReference type="ARBA" id="ARBA00023012"/>
    </source>
</evidence>
<feature type="compositionally biased region" description="Low complexity" evidence="5">
    <location>
        <begin position="128"/>
        <end position="138"/>
    </location>
</feature>